<feature type="transmembrane region" description="Helical" evidence="2">
    <location>
        <begin position="28"/>
        <end position="46"/>
    </location>
</feature>
<feature type="transmembrane region" description="Helical" evidence="2">
    <location>
        <begin position="122"/>
        <end position="146"/>
    </location>
</feature>
<name>A0A8H7ZF11_9ASCO</name>
<sequence length="413" mass="45065">MIRLIGFGSTSLILALYLKTLGIEESYIGFFMTLTFVGDLTTSFLLSLVTDQIGRKRVLILCSALMLVTGVIFTTFDNYFVLLIAAVLGILTPSGGEVGPFRTIEQSSIASLCNHTERSDIYAWYTFLGSFCSAFGSIVAGSMITFTRRELGFDEIKSYKSVFALYCILSLLGIILSLFISSRIEPKKQSLELRDTEEDTASETTQLLDSKPKSSFFNLLPHLTPDVYLIVLKISLLFGLDSFASSLTPLSWTSFYLKRKFGIPSSFLGSVFFITGFISGATSLASTSMTKRLGPVITMVGTHLPASILLAVLPLPSSLRVTLVILVVRASLQTMDVAPKHVFLAATVPDDDRTAVFGFVNVVKTLAQIVGPSIVGVLTEKGLQWVTFMVGGSLKVIYDLGVLFTFLTLNHAY</sequence>
<dbReference type="OrthoDB" id="10027823at2759"/>
<feature type="transmembrane region" description="Helical" evidence="2">
    <location>
        <begin position="158"/>
        <end position="180"/>
    </location>
</feature>
<accession>A0A8H7ZF11</accession>
<dbReference type="AlphaFoldDB" id="A0A8H7ZF11"/>
<comment type="subcellular location">
    <subcellularLocation>
        <location evidence="1">Membrane</location>
        <topology evidence="1">Multi-pass membrane protein</topology>
    </subcellularLocation>
</comment>
<dbReference type="PANTHER" id="PTHR23520">
    <property type="entry name" value="TRANSPORTER, PUTATIVE (AFU_ORTHOLOGUE AFUA_3G04000)-RELATED"/>
    <property type="match status" value="1"/>
</dbReference>
<dbReference type="EMBL" id="JAEOAQ010000007">
    <property type="protein sequence ID" value="KAG5417497.1"/>
    <property type="molecule type" value="Genomic_DNA"/>
</dbReference>
<keyword evidence="5" id="KW-1185">Reference proteome</keyword>
<evidence type="ECO:0000313" key="5">
    <source>
        <dbReference type="Proteomes" id="UP000669133"/>
    </source>
</evidence>
<dbReference type="InterPro" id="IPR036259">
    <property type="entry name" value="MFS_trans_sf"/>
</dbReference>
<evidence type="ECO:0000259" key="3">
    <source>
        <dbReference type="PROSITE" id="PS50850"/>
    </source>
</evidence>
<keyword evidence="2" id="KW-0472">Membrane</keyword>
<gene>
    <name evidence="4" type="ORF">I9W82_005132</name>
</gene>
<keyword evidence="2" id="KW-1133">Transmembrane helix</keyword>
<dbReference type="PANTHER" id="PTHR23520:SF5">
    <property type="entry name" value="TRANSPORTER, PUTATIVE (AFU_ORTHOLOGUE AFUA_3G04000)-RELATED"/>
    <property type="match status" value="1"/>
</dbReference>
<dbReference type="GeneID" id="93653761"/>
<feature type="domain" description="Major facilitator superfamily (MFS) profile" evidence="3">
    <location>
        <begin position="1"/>
        <end position="410"/>
    </location>
</feature>
<dbReference type="Gene3D" id="1.20.1250.20">
    <property type="entry name" value="MFS general substrate transporter like domains"/>
    <property type="match status" value="1"/>
</dbReference>
<dbReference type="GO" id="GO:0022857">
    <property type="term" value="F:transmembrane transporter activity"/>
    <property type="evidence" value="ECO:0007669"/>
    <property type="project" value="InterPro"/>
</dbReference>
<dbReference type="InterPro" id="IPR011701">
    <property type="entry name" value="MFS"/>
</dbReference>
<feature type="transmembrane region" description="Helical" evidence="2">
    <location>
        <begin position="227"/>
        <end position="247"/>
    </location>
</feature>
<evidence type="ECO:0000313" key="4">
    <source>
        <dbReference type="EMBL" id="KAG5417497.1"/>
    </source>
</evidence>
<comment type="caution">
    <text evidence="4">The sequence shown here is derived from an EMBL/GenBank/DDBJ whole genome shotgun (WGS) entry which is preliminary data.</text>
</comment>
<dbReference type="Pfam" id="PF07690">
    <property type="entry name" value="MFS_1"/>
    <property type="match status" value="1"/>
</dbReference>
<dbReference type="GO" id="GO:0000329">
    <property type="term" value="C:fungal-type vacuole membrane"/>
    <property type="evidence" value="ECO:0007669"/>
    <property type="project" value="TreeGrafter"/>
</dbReference>
<dbReference type="SUPFAM" id="SSF103473">
    <property type="entry name" value="MFS general substrate transporter"/>
    <property type="match status" value="1"/>
</dbReference>
<feature type="transmembrane region" description="Helical" evidence="2">
    <location>
        <begin position="267"/>
        <end position="286"/>
    </location>
</feature>
<evidence type="ECO:0000256" key="1">
    <source>
        <dbReference type="ARBA" id="ARBA00004141"/>
    </source>
</evidence>
<evidence type="ECO:0000256" key="2">
    <source>
        <dbReference type="SAM" id="Phobius"/>
    </source>
</evidence>
<protein>
    <recommendedName>
        <fullName evidence="3">Major facilitator superfamily (MFS) profile domain-containing protein</fullName>
    </recommendedName>
</protein>
<dbReference type="Proteomes" id="UP000669133">
    <property type="component" value="Unassembled WGS sequence"/>
</dbReference>
<reference evidence="4 5" key="1">
    <citation type="submission" date="2020-12" db="EMBL/GenBank/DDBJ databases">
        <title>Effect of drift, selection, and recombination on the evolution of hybrid genomes in Candida yeast pathogens.</title>
        <authorList>
            <person name="Mixao V."/>
            <person name="Ksiezopolska E."/>
            <person name="Saus E."/>
            <person name="Boekhout T."/>
            <person name="Gacser A."/>
            <person name="Gabaldon T."/>
        </authorList>
    </citation>
    <scope>NUCLEOTIDE SEQUENCE [LARGE SCALE GENOMIC DNA]</scope>
    <source>
        <strain evidence="4 5">BP57</strain>
    </source>
</reference>
<dbReference type="RefSeq" id="XP_067546613.1">
    <property type="nucleotide sequence ID" value="XM_067694277.1"/>
</dbReference>
<feature type="transmembrane region" description="Helical" evidence="2">
    <location>
        <begin position="58"/>
        <end position="91"/>
    </location>
</feature>
<dbReference type="InterPro" id="IPR020846">
    <property type="entry name" value="MFS_dom"/>
</dbReference>
<organism evidence="4 5">
    <name type="scientific">Candida metapsilosis</name>
    <dbReference type="NCBI Taxonomy" id="273372"/>
    <lineage>
        <taxon>Eukaryota</taxon>
        <taxon>Fungi</taxon>
        <taxon>Dikarya</taxon>
        <taxon>Ascomycota</taxon>
        <taxon>Saccharomycotina</taxon>
        <taxon>Pichiomycetes</taxon>
        <taxon>Debaryomycetaceae</taxon>
        <taxon>Candida/Lodderomyces clade</taxon>
        <taxon>Candida</taxon>
    </lineage>
</organism>
<dbReference type="PROSITE" id="PS50850">
    <property type="entry name" value="MFS"/>
    <property type="match status" value="1"/>
</dbReference>
<keyword evidence="2" id="KW-0812">Transmembrane</keyword>
<proteinExistence type="predicted"/>